<dbReference type="AlphaFoldDB" id="A0A0F9Z2N6"/>
<dbReference type="EMBL" id="LAZR01000003">
    <property type="protein sequence ID" value="KKO11369.1"/>
    <property type="molecule type" value="Genomic_DNA"/>
</dbReference>
<proteinExistence type="predicted"/>
<sequence>MERFFAGAFDGVLITDFWPAYHAFATERQCCLVYLLWELEKVDEDNTSTEWRAFAKPLRRLLRDGIRLRKRADLLPQRYASRIVRIDRRLVALSEATYADADAARLARGSAGECSWLSVAFIRPRP</sequence>
<organism evidence="1">
    <name type="scientific">marine sediment metagenome</name>
    <dbReference type="NCBI Taxonomy" id="412755"/>
    <lineage>
        <taxon>unclassified sequences</taxon>
        <taxon>metagenomes</taxon>
        <taxon>ecological metagenomes</taxon>
    </lineage>
</organism>
<evidence type="ECO:0000313" key="1">
    <source>
        <dbReference type="EMBL" id="KKO11369.1"/>
    </source>
</evidence>
<protein>
    <submittedName>
        <fullName evidence="1">Uncharacterized protein</fullName>
    </submittedName>
</protein>
<comment type="caution">
    <text evidence="1">The sequence shown here is derived from an EMBL/GenBank/DDBJ whole genome shotgun (WGS) entry which is preliminary data.</text>
</comment>
<reference evidence="1" key="1">
    <citation type="journal article" date="2015" name="Nature">
        <title>Complex archaea that bridge the gap between prokaryotes and eukaryotes.</title>
        <authorList>
            <person name="Spang A."/>
            <person name="Saw J.H."/>
            <person name="Jorgensen S.L."/>
            <person name="Zaremba-Niedzwiedzka K."/>
            <person name="Martijn J."/>
            <person name="Lind A.E."/>
            <person name="van Eijk R."/>
            <person name="Schleper C."/>
            <person name="Guy L."/>
            <person name="Ettema T.J."/>
        </authorList>
    </citation>
    <scope>NUCLEOTIDE SEQUENCE</scope>
</reference>
<name>A0A0F9Z2N6_9ZZZZ</name>
<gene>
    <name evidence="1" type="ORF">LCGC14_0018500</name>
</gene>
<accession>A0A0F9Z2N6</accession>